<comment type="cofactor">
    <cofactor evidence="1">
        <name>pyridoxal 5'-phosphate</name>
        <dbReference type="ChEBI" id="CHEBI:597326"/>
    </cofactor>
</comment>
<dbReference type="Proteomes" id="UP000824094">
    <property type="component" value="Unassembled WGS sequence"/>
</dbReference>
<organism evidence="4 5">
    <name type="scientific">Candidatus Stercoripulliclostridium merdigallinarum</name>
    <dbReference type="NCBI Taxonomy" id="2840951"/>
    <lineage>
        <taxon>Bacteria</taxon>
        <taxon>Bacillati</taxon>
        <taxon>Bacillota</taxon>
        <taxon>Clostridia</taxon>
        <taxon>Eubacteriales</taxon>
        <taxon>Candidatus Stercoripulliclostridium</taxon>
    </lineage>
</organism>
<reference evidence="4" key="1">
    <citation type="submission" date="2020-10" db="EMBL/GenBank/DDBJ databases">
        <authorList>
            <person name="Gilroy R."/>
        </authorList>
    </citation>
    <scope>NUCLEOTIDE SEQUENCE</scope>
    <source>
        <strain evidence="4">18911</strain>
    </source>
</reference>
<dbReference type="InterPro" id="IPR015421">
    <property type="entry name" value="PyrdxlP-dep_Trfase_major"/>
</dbReference>
<reference evidence="4" key="2">
    <citation type="journal article" date="2021" name="PeerJ">
        <title>Extensive microbial diversity within the chicken gut microbiome revealed by metagenomics and culture.</title>
        <authorList>
            <person name="Gilroy R."/>
            <person name="Ravi A."/>
            <person name="Getino M."/>
            <person name="Pursley I."/>
            <person name="Horton D.L."/>
            <person name="Alikhan N.F."/>
            <person name="Baker D."/>
            <person name="Gharbi K."/>
            <person name="Hall N."/>
            <person name="Watson M."/>
            <person name="Adriaenssens E.M."/>
            <person name="Foster-Nyarko E."/>
            <person name="Jarju S."/>
            <person name="Secka A."/>
            <person name="Antonio M."/>
            <person name="Oren A."/>
            <person name="Chaudhuri R.R."/>
            <person name="La Ragione R."/>
            <person name="Hildebrand F."/>
            <person name="Pallen M.J."/>
        </authorList>
    </citation>
    <scope>NUCLEOTIDE SEQUENCE</scope>
    <source>
        <strain evidence="4">18911</strain>
    </source>
</reference>
<evidence type="ECO:0000259" key="3">
    <source>
        <dbReference type="Pfam" id="PF01276"/>
    </source>
</evidence>
<proteinExistence type="predicted"/>
<dbReference type="SUPFAM" id="SSF53383">
    <property type="entry name" value="PLP-dependent transferases"/>
    <property type="match status" value="1"/>
</dbReference>
<dbReference type="InterPro" id="IPR052357">
    <property type="entry name" value="Orn_Lys_Arg_decarboxylase-I"/>
</dbReference>
<comment type="caution">
    <text evidence="4">The sequence shown here is derived from an EMBL/GenBank/DDBJ whole genome shotgun (WGS) entry which is preliminary data.</text>
</comment>
<evidence type="ECO:0000256" key="2">
    <source>
        <dbReference type="ARBA" id="ARBA00022898"/>
    </source>
</evidence>
<dbReference type="Gene3D" id="3.40.640.10">
    <property type="entry name" value="Type I PLP-dependent aspartate aminotransferase-like (Major domain)"/>
    <property type="match status" value="1"/>
</dbReference>
<dbReference type="PANTHER" id="PTHR43277">
    <property type="entry name" value="ARGININE DECARBOXYLASE"/>
    <property type="match status" value="1"/>
</dbReference>
<dbReference type="Pfam" id="PF01276">
    <property type="entry name" value="OKR_DC_1"/>
    <property type="match status" value="1"/>
</dbReference>
<dbReference type="AlphaFoldDB" id="A0A9D1SH70"/>
<dbReference type="InterPro" id="IPR000310">
    <property type="entry name" value="Orn/Lys/Arg_deCO2ase_major_dom"/>
</dbReference>
<gene>
    <name evidence="4" type="ORF">IAB05_00525</name>
</gene>
<dbReference type="PANTHER" id="PTHR43277:SF3">
    <property type="entry name" value="DECARBOXYLASE, PUTATIVE-RELATED"/>
    <property type="match status" value="1"/>
</dbReference>
<feature type="non-terminal residue" evidence="4">
    <location>
        <position position="348"/>
    </location>
</feature>
<dbReference type="EMBL" id="DVNF01000018">
    <property type="protein sequence ID" value="HIU59855.1"/>
    <property type="molecule type" value="Genomic_DNA"/>
</dbReference>
<name>A0A9D1SH70_9FIRM</name>
<protein>
    <recommendedName>
        <fullName evidence="3">Orn/Lys/Arg decarboxylases family 1 pyridoxal-P attachment site domain-containing protein</fullName>
    </recommendedName>
</protein>
<feature type="domain" description="Orn/Lys/Arg decarboxylases family 1 pyridoxal-P attachment site" evidence="3">
    <location>
        <begin position="129"/>
        <end position="262"/>
    </location>
</feature>
<evidence type="ECO:0000313" key="5">
    <source>
        <dbReference type="Proteomes" id="UP000824094"/>
    </source>
</evidence>
<sequence length="348" mass="37584">MLGDRLIQLNEYVSFHTPGHSGGIVDFPPFNAPIAWTDTTETPFTDDLKAPETIIAEAETAVGKIYGTAPVIFSTAGATALIQTAIYRNRRERFLVYEAAHSSVYNALRLTGAAAYQSVGIPVEAAVKQCKATAVIVTSPDYYGRTVPRDDIERLGKKVKVIVDASHGAHFAFSDKLPVSATEYADTVIHSMHKTLPVLTGGAVLHVPENEYDDYMAAFRLFHTTSPSYPVMAGIEAAAKYFSENGKRLYDKVYSDVAAFKRVACAAGYRTADNDDFSRVVIVAPGGGKALNDILLKNKIVPEFRSDNDVTLIVTPYNSDRLKDVGKVLTANPYRGGVGAAGIEAPKG</sequence>
<evidence type="ECO:0000313" key="4">
    <source>
        <dbReference type="EMBL" id="HIU59855.1"/>
    </source>
</evidence>
<dbReference type="GO" id="GO:0003824">
    <property type="term" value="F:catalytic activity"/>
    <property type="evidence" value="ECO:0007669"/>
    <property type="project" value="InterPro"/>
</dbReference>
<accession>A0A9D1SH70</accession>
<keyword evidence="2" id="KW-0663">Pyridoxal phosphate</keyword>
<evidence type="ECO:0000256" key="1">
    <source>
        <dbReference type="ARBA" id="ARBA00001933"/>
    </source>
</evidence>
<dbReference type="InterPro" id="IPR015424">
    <property type="entry name" value="PyrdxlP-dep_Trfase"/>
</dbReference>